<dbReference type="SUPFAM" id="SSF56349">
    <property type="entry name" value="DNA breaking-rejoining enzymes"/>
    <property type="match status" value="1"/>
</dbReference>
<name>A0ABN1ED82_SACER</name>
<sequence>MPSSCTRCENEQEIYRRRSGLCARCCFTVRLHALLDDGTGAVREDLRAFADGLTAMPNPATGEKWIGRPHVQRMLGALATDPGPITHETVTELEAISHWRSVAFLRDLLMRRGCLPQADRHLLAFDRWLRAKLAVIEHVEHRRLIERFTAWHVRRRLHELAEQRPIAPKQVEGAQHQVSHAIDFLAWLHERGQELGDVGQPELDAWFAEGPFYTRRLATAFLKWAMRAKLISPASIPHRRELNPRPLTQQQRLDVLRRLADDDTIHPTARVSAVLMVLYAQPLLRVLRLTVDDIVRTDTEVLLRLGDPPTPVPAPFDAILTDYLDHRRNLTTSNAGANWLFPSINPGQPMTAAGVRKHLRRAGLPALSGRSAALQQLLLDAPPPVIAKVLGFDDTHLTQVAQQLGVNWSQYAAGDHDRLT</sequence>
<dbReference type="InterPro" id="IPR011010">
    <property type="entry name" value="DNA_brk_join_enz"/>
</dbReference>
<evidence type="ECO:0000256" key="1">
    <source>
        <dbReference type="ARBA" id="ARBA00023172"/>
    </source>
</evidence>
<dbReference type="RefSeq" id="WP_232292741.1">
    <property type="nucleotide sequence ID" value="NZ_BAAAGS010000109.1"/>
</dbReference>
<dbReference type="InterPro" id="IPR013762">
    <property type="entry name" value="Integrase-like_cat_sf"/>
</dbReference>
<evidence type="ECO:0008006" key="4">
    <source>
        <dbReference type="Google" id="ProtNLM"/>
    </source>
</evidence>
<comment type="caution">
    <text evidence="2">The sequence shown here is derived from an EMBL/GenBank/DDBJ whole genome shotgun (WGS) entry which is preliminary data.</text>
</comment>
<gene>
    <name evidence="2" type="ORF">GCM10009533_70370</name>
</gene>
<keyword evidence="1" id="KW-0233">DNA recombination</keyword>
<organism evidence="2 3">
    <name type="scientific">Saccharopolyspora erythraea</name>
    <name type="common">Streptomyces erythraeus</name>
    <dbReference type="NCBI Taxonomy" id="1836"/>
    <lineage>
        <taxon>Bacteria</taxon>
        <taxon>Bacillati</taxon>
        <taxon>Actinomycetota</taxon>
        <taxon>Actinomycetes</taxon>
        <taxon>Pseudonocardiales</taxon>
        <taxon>Pseudonocardiaceae</taxon>
        <taxon>Saccharopolyspora</taxon>
    </lineage>
</organism>
<proteinExistence type="predicted"/>
<protein>
    <recommendedName>
        <fullName evidence="4">Site-specific recombinase XerD</fullName>
    </recommendedName>
</protein>
<accession>A0ABN1ED82</accession>
<dbReference type="Gene3D" id="1.10.443.10">
    <property type="entry name" value="Intergrase catalytic core"/>
    <property type="match status" value="1"/>
</dbReference>
<dbReference type="EMBL" id="BAAAGS010000109">
    <property type="protein sequence ID" value="GAA0564208.1"/>
    <property type="molecule type" value="Genomic_DNA"/>
</dbReference>
<reference evidence="2 3" key="1">
    <citation type="journal article" date="2019" name="Int. J. Syst. Evol. Microbiol.">
        <title>The Global Catalogue of Microorganisms (GCM) 10K type strain sequencing project: providing services to taxonomists for standard genome sequencing and annotation.</title>
        <authorList>
            <consortium name="The Broad Institute Genomics Platform"/>
            <consortium name="The Broad Institute Genome Sequencing Center for Infectious Disease"/>
            <person name="Wu L."/>
            <person name="Ma J."/>
        </authorList>
    </citation>
    <scope>NUCLEOTIDE SEQUENCE [LARGE SCALE GENOMIC DNA]</scope>
    <source>
        <strain evidence="2 3">JCM 10303</strain>
    </source>
</reference>
<keyword evidence="3" id="KW-1185">Reference proteome</keyword>
<dbReference type="Proteomes" id="UP001500729">
    <property type="component" value="Unassembled WGS sequence"/>
</dbReference>
<evidence type="ECO:0000313" key="2">
    <source>
        <dbReference type="EMBL" id="GAA0564208.1"/>
    </source>
</evidence>
<evidence type="ECO:0000313" key="3">
    <source>
        <dbReference type="Proteomes" id="UP001500729"/>
    </source>
</evidence>